<name>A0ABV9JY92_9BACI</name>
<evidence type="ECO:0000313" key="1">
    <source>
        <dbReference type="EMBL" id="MFC4662769.1"/>
    </source>
</evidence>
<keyword evidence="2" id="KW-1185">Reference proteome</keyword>
<protein>
    <submittedName>
        <fullName evidence="1">Uncharacterized protein</fullName>
    </submittedName>
</protein>
<dbReference type="RefSeq" id="WP_379542424.1">
    <property type="nucleotide sequence ID" value="NZ_JBHSFT010000016.1"/>
</dbReference>
<organism evidence="1 2">
    <name type="scientific">Oceanobacillus aidingensis</name>
    <dbReference type="NCBI Taxonomy" id="645964"/>
    <lineage>
        <taxon>Bacteria</taxon>
        <taxon>Bacillati</taxon>
        <taxon>Bacillota</taxon>
        <taxon>Bacilli</taxon>
        <taxon>Bacillales</taxon>
        <taxon>Bacillaceae</taxon>
        <taxon>Oceanobacillus</taxon>
    </lineage>
</organism>
<evidence type="ECO:0000313" key="2">
    <source>
        <dbReference type="Proteomes" id="UP001595988"/>
    </source>
</evidence>
<comment type="caution">
    <text evidence="1">The sequence shown here is derived from an EMBL/GenBank/DDBJ whole genome shotgun (WGS) entry which is preliminary data.</text>
</comment>
<accession>A0ABV9JY92</accession>
<dbReference type="Proteomes" id="UP001595988">
    <property type="component" value="Unassembled WGS sequence"/>
</dbReference>
<proteinExistence type="predicted"/>
<gene>
    <name evidence="1" type="ORF">ACFO3P_11340</name>
</gene>
<reference evidence="2" key="1">
    <citation type="journal article" date="2019" name="Int. J. Syst. Evol. Microbiol.">
        <title>The Global Catalogue of Microorganisms (GCM) 10K type strain sequencing project: providing services to taxonomists for standard genome sequencing and annotation.</title>
        <authorList>
            <consortium name="The Broad Institute Genomics Platform"/>
            <consortium name="The Broad Institute Genome Sequencing Center for Infectious Disease"/>
            <person name="Wu L."/>
            <person name="Ma J."/>
        </authorList>
    </citation>
    <scope>NUCLEOTIDE SEQUENCE [LARGE SCALE GENOMIC DNA]</scope>
    <source>
        <strain evidence="2">CCUG 37257</strain>
    </source>
</reference>
<dbReference type="EMBL" id="JBHSFT010000016">
    <property type="protein sequence ID" value="MFC4662769.1"/>
    <property type="molecule type" value="Genomic_DNA"/>
</dbReference>
<sequence>MFPFEKILKKKNQHQNLWLENRIKCDKSNKLAEEKHGDSYGKARDISATMLLSAPAGLPISKSSFHPQGISATMLLSAPAGLPISKSSFHPQGISATMLLSAPAGLPISKSSLKEMGSGPMESVVYFRSGRLQQIYIYYVTHRFW</sequence>